<dbReference type="InterPro" id="IPR036291">
    <property type="entry name" value="NAD(P)-bd_dom_sf"/>
</dbReference>
<dbReference type="Gene3D" id="3.90.25.10">
    <property type="entry name" value="UDP-galactose 4-epimerase, domain 1"/>
    <property type="match status" value="1"/>
</dbReference>
<dbReference type="EMBL" id="PEBD01000008">
    <property type="protein sequence ID" value="PHV66872.1"/>
    <property type="molecule type" value="Genomic_DNA"/>
</dbReference>
<dbReference type="Pfam" id="PF05368">
    <property type="entry name" value="NmrA"/>
    <property type="match status" value="1"/>
</dbReference>
<name>A0A2G3PP75_WILMA</name>
<evidence type="ECO:0000313" key="3">
    <source>
        <dbReference type="Proteomes" id="UP000225108"/>
    </source>
</evidence>
<reference evidence="2 3" key="1">
    <citation type="submission" date="2017-10" db="EMBL/GenBank/DDBJ databases">
        <title>The draft genome sequence of Williamsia sp. BULT 1.1 isolated from the semi-arid grassland soils from South Africa.</title>
        <authorList>
            <person name="Kabwe M.H."/>
            <person name="Govender N."/>
            <person name="Mutseka Lunga P."/>
            <person name="Vikram S."/>
            <person name="Makhalanyane T.P."/>
        </authorList>
    </citation>
    <scope>NUCLEOTIDE SEQUENCE [LARGE SCALE GENOMIC DNA]</scope>
    <source>
        <strain evidence="2 3">BULT 1.1</strain>
    </source>
</reference>
<sequence length="282" mass="29726">MTQHPSIAVTGASGNVGGSVARALSGAGAPLRLVVRSRGRAPVLPGAAVAETSYGDHEAAVAALADVDTLFMVSASESADRLDQHRTFVDAAVRAGVQHIVYTSFLNAAPDATFTLARDHWATEEHIRASGVQFTFLRDSFYIDFLPSLAGTDGVIRGPAGDGAVGAVARADVARVAIEVLSDPASHRGETYDLTGRESLTFDEVARILSETSGRTVTFHNETIDEAYESRKSYGAPDWQLDAWVSTYTAIAAGELATVTDSVETITGRPPMTLRDFVVGSA</sequence>
<protein>
    <submittedName>
        <fullName evidence="2">NAD(P)-dependent oxidoreductase</fullName>
    </submittedName>
</protein>
<feature type="domain" description="NmrA-like" evidence="1">
    <location>
        <begin position="6"/>
        <end position="221"/>
    </location>
</feature>
<dbReference type="Gene3D" id="3.40.50.720">
    <property type="entry name" value="NAD(P)-binding Rossmann-like Domain"/>
    <property type="match status" value="1"/>
</dbReference>
<dbReference type="Proteomes" id="UP000225108">
    <property type="component" value="Unassembled WGS sequence"/>
</dbReference>
<organism evidence="2 3">
    <name type="scientific">Williamsia marianensis</name>
    <dbReference type="NCBI Taxonomy" id="85044"/>
    <lineage>
        <taxon>Bacteria</taxon>
        <taxon>Bacillati</taxon>
        <taxon>Actinomycetota</taxon>
        <taxon>Actinomycetes</taxon>
        <taxon>Mycobacteriales</taxon>
        <taxon>Nocardiaceae</taxon>
        <taxon>Williamsia</taxon>
    </lineage>
</organism>
<dbReference type="InterPro" id="IPR008030">
    <property type="entry name" value="NmrA-like"/>
</dbReference>
<proteinExistence type="predicted"/>
<dbReference type="CDD" id="cd05269">
    <property type="entry name" value="TMR_SDR_a"/>
    <property type="match status" value="1"/>
</dbReference>
<gene>
    <name evidence="2" type="ORF">CSW57_11490</name>
</gene>
<accession>A0A2G3PP75</accession>
<dbReference type="PANTHER" id="PTHR47129:SF1">
    <property type="entry name" value="NMRA-LIKE DOMAIN-CONTAINING PROTEIN"/>
    <property type="match status" value="1"/>
</dbReference>
<evidence type="ECO:0000259" key="1">
    <source>
        <dbReference type="Pfam" id="PF05368"/>
    </source>
</evidence>
<dbReference type="AlphaFoldDB" id="A0A2G3PP75"/>
<dbReference type="RefSeq" id="WP_099382881.1">
    <property type="nucleotide sequence ID" value="NZ_PEBD01000008.1"/>
</dbReference>
<dbReference type="InterPro" id="IPR052718">
    <property type="entry name" value="NmrA-type_oxidoreductase"/>
</dbReference>
<dbReference type="SUPFAM" id="SSF51735">
    <property type="entry name" value="NAD(P)-binding Rossmann-fold domains"/>
    <property type="match status" value="1"/>
</dbReference>
<evidence type="ECO:0000313" key="2">
    <source>
        <dbReference type="EMBL" id="PHV66872.1"/>
    </source>
</evidence>
<dbReference type="PANTHER" id="PTHR47129">
    <property type="entry name" value="QUINONE OXIDOREDUCTASE 2"/>
    <property type="match status" value="1"/>
</dbReference>
<comment type="caution">
    <text evidence="2">The sequence shown here is derived from an EMBL/GenBank/DDBJ whole genome shotgun (WGS) entry which is preliminary data.</text>
</comment>